<dbReference type="Proteomes" id="UP000178851">
    <property type="component" value="Unassembled WGS sequence"/>
</dbReference>
<feature type="compositionally biased region" description="Polar residues" evidence="1">
    <location>
        <begin position="7"/>
        <end position="22"/>
    </location>
</feature>
<feature type="region of interest" description="Disordered" evidence="1">
    <location>
        <begin position="1"/>
        <end position="36"/>
    </location>
</feature>
<gene>
    <name evidence="2" type="ORF">A2627_01670</name>
</gene>
<dbReference type="AlphaFoldDB" id="A0A1F7YEQ7"/>
<comment type="caution">
    <text evidence="2">The sequence shown here is derived from an EMBL/GenBank/DDBJ whole genome shotgun (WGS) entry which is preliminary data.</text>
</comment>
<organism evidence="2 3">
    <name type="scientific">Candidatus Woesebacteria bacterium RIFCSPHIGHO2_01_FULL_39_28</name>
    <dbReference type="NCBI Taxonomy" id="1802496"/>
    <lineage>
        <taxon>Bacteria</taxon>
        <taxon>Candidatus Woeseibacteriota</taxon>
    </lineage>
</organism>
<name>A0A1F7YEQ7_9BACT</name>
<reference evidence="2 3" key="1">
    <citation type="journal article" date="2016" name="Nat. Commun.">
        <title>Thousands of microbial genomes shed light on interconnected biogeochemical processes in an aquifer system.</title>
        <authorList>
            <person name="Anantharaman K."/>
            <person name="Brown C.T."/>
            <person name="Hug L.A."/>
            <person name="Sharon I."/>
            <person name="Castelle C.J."/>
            <person name="Probst A.J."/>
            <person name="Thomas B.C."/>
            <person name="Singh A."/>
            <person name="Wilkins M.J."/>
            <person name="Karaoz U."/>
            <person name="Brodie E.L."/>
            <person name="Williams K.H."/>
            <person name="Hubbard S.S."/>
            <person name="Banfield J.F."/>
        </authorList>
    </citation>
    <scope>NUCLEOTIDE SEQUENCE [LARGE SCALE GENOMIC DNA]</scope>
</reference>
<evidence type="ECO:0000313" key="2">
    <source>
        <dbReference type="EMBL" id="OGM25762.1"/>
    </source>
</evidence>
<dbReference type="EMBL" id="MGGI01000020">
    <property type="protein sequence ID" value="OGM25762.1"/>
    <property type="molecule type" value="Genomic_DNA"/>
</dbReference>
<protein>
    <submittedName>
        <fullName evidence="2">Uncharacterized protein</fullName>
    </submittedName>
</protein>
<accession>A0A1F7YEQ7</accession>
<evidence type="ECO:0000256" key="1">
    <source>
        <dbReference type="SAM" id="MobiDB-lite"/>
    </source>
</evidence>
<sequence length="71" mass="8254">MEYYHGNRNSQDETPTPASDSQLEPEPTFSEDKVIPFQFTIKMPPPRYYPKILERDNKGRIVNSKFPPLAV</sequence>
<proteinExistence type="predicted"/>
<evidence type="ECO:0000313" key="3">
    <source>
        <dbReference type="Proteomes" id="UP000178851"/>
    </source>
</evidence>